<reference evidence="1" key="2">
    <citation type="journal article" date="2015" name="Fish Shellfish Immunol.">
        <title>Early steps in the European eel (Anguilla anguilla)-Vibrio vulnificus interaction in the gills: Role of the RtxA13 toxin.</title>
        <authorList>
            <person name="Callol A."/>
            <person name="Pajuelo D."/>
            <person name="Ebbesson L."/>
            <person name="Teles M."/>
            <person name="MacKenzie S."/>
            <person name="Amaro C."/>
        </authorList>
    </citation>
    <scope>NUCLEOTIDE SEQUENCE</scope>
</reference>
<name>A0A0E9PIB9_ANGAN</name>
<sequence length="54" mass="6155">MLILSSLAHFKYNQRAVLLSAHTHCDSVLHVKCISRLQGLDKMMVTLQEKGLYL</sequence>
<accession>A0A0E9PIB9</accession>
<reference evidence="1" key="1">
    <citation type="submission" date="2014-11" db="EMBL/GenBank/DDBJ databases">
        <authorList>
            <person name="Amaro Gonzalez C."/>
        </authorList>
    </citation>
    <scope>NUCLEOTIDE SEQUENCE</scope>
</reference>
<proteinExistence type="predicted"/>
<dbReference type="AlphaFoldDB" id="A0A0E9PIB9"/>
<organism evidence="1">
    <name type="scientific">Anguilla anguilla</name>
    <name type="common">European freshwater eel</name>
    <name type="synonym">Muraena anguilla</name>
    <dbReference type="NCBI Taxonomy" id="7936"/>
    <lineage>
        <taxon>Eukaryota</taxon>
        <taxon>Metazoa</taxon>
        <taxon>Chordata</taxon>
        <taxon>Craniata</taxon>
        <taxon>Vertebrata</taxon>
        <taxon>Euteleostomi</taxon>
        <taxon>Actinopterygii</taxon>
        <taxon>Neopterygii</taxon>
        <taxon>Teleostei</taxon>
        <taxon>Anguilliformes</taxon>
        <taxon>Anguillidae</taxon>
        <taxon>Anguilla</taxon>
    </lineage>
</organism>
<evidence type="ECO:0000313" key="1">
    <source>
        <dbReference type="EMBL" id="JAH04249.1"/>
    </source>
</evidence>
<dbReference type="EMBL" id="GBXM01104328">
    <property type="protein sequence ID" value="JAH04249.1"/>
    <property type="molecule type" value="Transcribed_RNA"/>
</dbReference>
<protein>
    <submittedName>
        <fullName evidence="1">Uncharacterized protein</fullName>
    </submittedName>
</protein>